<comment type="similarity">
    <text evidence="1">Belongs to the peptidase S10 family.</text>
</comment>
<dbReference type="GO" id="GO:0004185">
    <property type="term" value="F:serine-type carboxypeptidase activity"/>
    <property type="evidence" value="ECO:0007669"/>
    <property type="project" value="InterPro"/>
</dbReference>
<evidence type="ECO:0000256" key="1">
    <source>
        <dbReference type="ARBA" id="ARBA00009431"/>
    </source>
</evidence>
<dbReference type="GO" id="GO:0006508">
    <property type="term" value="P:proteolysis"/>
    <property type="evidence" value="ECO:0007669"/>
    <property type="project" value="InterPro"/>
</dbReference>
<dbReference type="CTD" id="5476"/>
<sequence>MNDQYLKLLSTGKYRVLLYNGDVDMACNFLGDEWFVESLQQKVEVARRAWIFTDEDGQDQIGGFVKEFANIAFLTVKGAGHMVPTDQARAAFHMIQRFLTRQPF</sequence>
<name>A0A6I9Z3A7_9SAUR</name>
<dbReference type="AlphaFoldDB" id="A0A6I9Z3A7"/>
<gene>
    <name evidence="3" type="primary">CTSA</name>
</gene>
<dbReference type="KEGG" id="tsr:106556683"/>
<dbReference type="Gene3D" id="3.40.50.1820">
    <property type="entry name" value="alpha/beta hydrolase"/>
    <property type="match status" value="1"/>
</dbReference>
<dbReference type="OrthoDB" id="443318at2759"/>
<dbReference type="Proteomes" id="UP000504617">
    <property type="component" value="Unplaced"/>
</dbReference>
<dbReference type="PROSITE" id="PS00560">
    <property type="entry name" value="CARBOXYPEPT_SER_HIS"/>
    <property type="match status" value="1"/>
</dbReference>
<dbReference type="Pfam" id="PF00450">
    <property type="entry name" value="Peptidase_S10"/>
    <property type="match status" value="1"/>
</dbReference>
<keyword evidence="2" id="KW-1185">Reference proteome</keyword>
<organism evidence="2 3">
    <name type="scientific">Thamnophis sirtalis</name>
    <dbReference type="NCBI Taxonomy" id="35019"/>
    <lineage>
        <taxon>Eukaryota</taxon>
        <taxon>Metazoa</taxon>
        <taxon>Chordata</taxon>
        <taxon>Craniata</taxon>
        <taxon>Vertebrata</taxon>
        <taxon>Euteleostomi</taxon>
        <taxon>Lepidosauria</taxon>
        <taxon>Squamata</taxon>
        <taxon>Bifurcata</taxon>
        <taxon>Unidentata</taxon>
        <taxon>Episquamata</taxon>
        <taxon>Toxicofera</taxon>
        <taxon>Serpentes</taxon>
        <taxon>Colubroidea</taxon>
        <taxon>Colubridae</taxon>
        <taxon>Natricinae</taxon>
        <taxon>Thamnophis</taxon>
    </lineage>
</organism>
<dbReference type="InterPro" id="IPR033124">
    <property type="entry name" value="Ser_caboxypep_his_AS"/>
</dbReference>
<reference evidence="3" key="1">
    <citation type="submission" date="2025-08" db="UniProtKB">
        <authorList>
            <consortium name="RefSeq"/>
        </authorList>
    </citation>
    <scope>IDENTIFICATION</scope>
    <source>
        <tissue evidence="3">Skeletal muscle</tissue>
    </source>
</reference>
<protein>
    <submittedName>
        <fullName evidence="3">Lysosomal protective protein</fullName>
    </submittedName>
</protein>
<dbReference type="InterPro" id="IPR029058">
    <property type="entry name" value="AB_hydrolase_fold"/>
</dbReference>
<evidence type="ECO:0000313" key="3">
    <source>
        <dbReference type="RefSeq" id="XP_013931137.1"/>
    </source>
</evidence>
<proteinExistence type="inferred from homology"/>
<dbReference type="InterPro" id="IPR001563">
    <property type="entry name" value="Peptidase_S10"/>
</dbReference>
<evidence type="ECO:0000313" key="2">
    <source>
        <dbReference type="Proteomes" id="UP000504617"/>
    </source>
</evidence>
<accession>A0A6I9Z3A7</accession>
<dbReference type="RefSeq" id="XP_013931137.1">
    <property type="nucleotide sequence ID" value="XM_014075662.1"/>
</dbReference>
<dbReference type="SUPFAM" id="SSF53474">
    <property type="entry name" value="alpha/beta-Hydrolases"/>
    <property type="match status" value="1"/>
</dbReference>
<dbReference type="GeneID" id="106556683"/>